<dbReference type="RefSeq" id="WP_153719912.1">
    <property type="nucleotide sequence ID" value="NZ_WJPP01000004.1"/>
</dbReference>
<comment type="caution">
    <text evidence="3">The sequence shown here is derived from an EMBL/GenBank/DDBJ whole genome shotgun (WGS) entry which is preliminary data.</text>
</comment>
<feature type="domain" description="Calcineurin-like phosphoesterase" evidence="2">
    <location>
        <begin position="3"/>
        <end position="196"/>
    </location>
</feature>
<dbReference type="EMBL" id="WJPP01000004">
    <property type="protein sequence ID" value="MRH78897.1"/>
    <property type="molecule type" value="Genomic_DNA"/>
</dbReference>
<evidence type="ECO:0000256" key="1">
    <source>
        <dbReference type="ARBA" id="ARBA00022801"/>
    </source>
</evidence>
<evidence type="ECO:0000259" key="2">
    <source>
        <dbReference type="Pfam" id="PF00149"/>
    </source>
</evidence>
<accession>A0A6N7QX41</accession>
<dbReference type="Gene3D" id="3.60.21.10">
    <property type="match status" value="1"/>
</dbReference>
<dbReference type="PANTHER" id="PTHR30337">
    <property type="entry name" value="COMPONENT OF ATP-DEPENDENT DSDNA EXONUCLEASE"/>
    <property type="match status" value="1"/>
</dbReference>
<dbReference type="InterPro" id="IPR050535">
    <property type="entry name" value="DNA_Repair-Maintenance_Comp"/>
</dbReference>
<organism evidence="3 4">
    <name type="scientific">Spiribacter salilacus</name>
    <dbReference type="NCBI Taxonomy" id="2664894"/>
    <lineage>
        <taxon>Bacteria</taxon>
        <taxon>Pseudomonadati</taxon>
        <taxon>Pseudomonadota</taxon>
        <taxon>Gammaproteobacteria</taxon>
        <taxon>Chromatiales</taxon>
        <taxon>Ectothiorhodospiraceae</taxon>
        <taxon>Spiribacter</taxon>
    </lineage>
</organism>
<dbReference type="Proteomes" id="UP000433788">
    <property type="component" value="Unassembled WGS sequence"/>
</dbReference>
<keyword evidence="4" id="KW-1185">Reference proteome</keyword>
<keyword evidence="3" id="KW-0269">Exonuclease</keyword>
<protein>
    <submittedName>
        <fullName evidence="3">DNA repair exonuclease</fullName>
    </submittedName>
</protein>
<dbReference type="InterPro" id="IPR004843">
    <property type="entry name" value="Calcineurin-like_PHP"/>
</dbReference>
<proteinExistence type="predicted"/>
<dbReference type="CDD" id="cd00840">
    <property type="entry name" value="MPP_Mre11_N"/>
    <property type="match status" value="1"/>
</dbReference>
<reference evidence="3 4" key="1">
    <citation type="submission" date="2019-11" db="EMBL/GenBank/DDBJ databases">
        <authorList>
            <person name="Zhang X.Y."/>
        </authorList>
    </citation>
    <scope>NUCLEOTIDE SEQUENCE [LARGE SCALE GENOMIC DNA]</scope>
    <source>
        <strain evidence="3 4">C176</strain>
    </source>
</reference>
<gene>
    <name evidence="3" type="ORF">GH984_09265</name>
</gene>
<dbReference type="InterPro" id="IPR041796">
    <property type="entry name" value="Mre11_N"/>
</dbReference>
<name>A0A6N7QX41_9GAMM</name>
<dbReference type="GO" id="GO:0004527">
    <property type="term" value="F:exonuclease activity"/>
    <property type="evidence" value="ECO:0007669"/>
    <property type="project" value="UniProtKB-KW"/>
</dbReference>
<sequence>MSIKILAIGDIHLGRKPSRLPHALHQRAHTLSPQAAWEQTIALAIRESVNIVVMVGDVVESDSDYFEALPIVQKGVSALAKHGIPVLMICGNHDAKTLPEVAQFVDQATLLGEGERWQSHPHSTPEGEITFWGWSFAQNHYANSPLETLPAQRNHGLNIGLLHCDRDQSSGYAPVTSNALKNANMDVWLLGHVHQPDSLNGASPSGYLGTLCGLDAGEHGPRGPWIMEIEAGQVVGMTHRPLAPIRWERITIDVDGVATQAEARQRVTRALQALADHLKQSADRPEVVGLRLRYHGACDLSDTDLEAITGKTSTELMGLPGLPEVEYFIDRLEFDLQPTLDLTQLAQRQDQPGLLAQYLLQLDQPAENPARQRLLEQAMTALADDPRHQDWSQIDSTPPQPEQVATWLRLSGQRALRAMLEQQAG</sequence>
<evidence type="ECO:0000313" key="4">
    <source>
        <dbReference type="Proteomes" id="UP000433788"/>
    </source>
</evidence>
<dbReference type="Pfam" id="PF00149">
    <property type="entry name" value="Metallophos"/>
    <property type="match status" value="1"/>
</dbReference>
<keyword evidence="1" id="KW-0378">Hydrolase</keyword>
<evidence type="ECO:0000313" key="3">
    <source>
        <dbReference type="EMBL" id="MRH78897.1"/>
    </source>
</evidence>
<dbReference type="InterPro" id="IPR029052">
    <property type="entry name" value="Metallo-depent_PP-like"/>
</dbReference>
<keyword evidence="3" id="KW-0540">Nuclease</keyword>
<dbReference type="AlphaFoldDB" id="A0A6N7QX41"/>
<dbReference type="SUPFAM" id="SSF56300">
    <property type="entry name" value="Metallo-dependent phosphatases"/>
    <property type="match status" value="1"/>
</dbReference>